<evidence type="ECO:0000313" key="1">
    <source>
        <dbReference type="EMBL" id="CCI86302.1"/>
    </source>
</evidence>
<name>I7J1G7_9LACO</name>
<protein>
    <submittedName>
        <fullName evidence="1">Uncharacterized protein</fullName>
    </submittedName>
</protein>
<gene>
    <name evidence="1" type="ORF">BN52_06415</name>
</gene>
<evidence type="ECO:0000313" key="2">
    <source>
        <dbReference type="Proteomes" id="UP000009326"/>
    </source>
</evidence>
<reference evidence="1 2" key="1">
    <citation type="submission" date="2012-06" db="EMBL/GenBank/DDBJ databases">
        <title>Draft genome sequence of Lactobacillus gigeriorum CRBIP 24.85T, isolated from chicken crop.</title>
        <authorList>
            <person name="Cousin S."/>
            <person name="Ma L."/>
            <person name="Creno S."/>
            <person name="Clermont D."/>
            <person name="Loux V."/>
            <person name="Bizet C."/>
            <person name="Bouchier C."/>
        </authorList>
    </citation>
    <scope>NUCLEOTIDE SEQUENCE [LARGE SCALE GENOMIC DNA]</scope>
    <source>
        <strain evidence="2">CRBIP 24.85T</strain>
    </source>
</reference>
<proteinExistence type="predicted"/>
<comment type="caution">
    <text evidence="1">The sequence shown here is derived from an EMBL/GenBank/DDBJ whole genome shotgun (WGS) entry which is preliminary data.</text>
</comment>
<dbReference type="AlphaFoldDB" id="I7J1G7"/>
<accession>I7J1G7</accession>
<sequence>MVRSHLSDHLTKKIAGDRIQLVDALVKSSL</sequence>
<dbReference type="EMBL" id="CAKC01000009">
    <property type="protein sequence ID" value="CCI86302.1"/>
    <property type="molecule type" value="Genomic_DNA"/>
</dbReference>
<organism evidence="1 2">
    <name type="scientific">Lactobacillus gigeriorum DSM 23908 = CRBIP 24.85</name>
    <dbReference type="NCBI Taxonomy" id="1423751"/>
    <lineage>
        <taxon>Bacteria</taxon>
        <taxon>Bacillati</taxon>
        <taxon>Bacillota</taxon>
        <taxon>Bacilli</taxon>
        <taxon>Lactobacillales</taxon>
        <taxon>Lactobacillaceae</taxon>
        <taxon>Lactobacillus</taxon>
    </lineage>
</organism>
<dbReference type="Proteomes" id="UP000009326">
    <property type="component" value="Unassembled WGS sequence"/>
</dbReference>